<reference evidence="2 3" key="1">
    <citation type="submission" date="2024-02" db="EMBL/GenBank/DDBJ databases">
        <authorList>
            <person name="Chen Y."/>
            <person name="Shah S."/>
            <person name="Dougan E. K."/>
            <person name="Thang M."/>
            <person name="Chan C."/>
        </authorList>
    </citation>
    <scope>NUCLEOTIDE SEQUENCE [LARGE SCALE GENOMIC DNA]</scope>
</reference>
<accession>A0ABP0PE69</accession>
<dbReference type="Proteomes" id="UP001642464">
    <property type="component" value="Unassembled WGS sequence"/>
</dbReference>
<dbReference type="EMBL" id="CAXAMM010035288">
    <property type="protein sequence ID" value="CAK9074041.1"/>
    <property type="molecule type" value="Genomic_DNA"/>
</dbReference>
<proteinExistence type="predicted"/>
<organism evidence="2 3">
    <name type="scientific">Durusdinium trenchii</name>
    <dbReference type="NCBI Taxonomy" id="1381693"/>
    <lineage>
        <taxon>Eukaryota</taxon>
        <taxon>Sar</taxon>
        <taxon>Alveolata</taxon>
        <taxon>Dinophyceae</taxon>
        <taxon>Suessiales</taxon>
        <taxon>Symbiodiniaceae</taxon>
        <taxon>Durusdinium</taxon>
    </lineage>
</organism>
<feature type="non-terminal residue" evidence="2">
    <location>
        <position position="194"/>
    </location>
</feature>
<name>A0ABP0PE69_9DINO</name>
<feature type="region of interest" description="Disordered" evidence="1">
    <location>
        <begin position="158"/>
        <end position="194"/>
    </location>
</feature>
<protein>
    <submittedName>
        <fullName evidence="2">WASH complex subunit strumpellin</fullName>
    </submittedName>
</protein>
<gene>
    <name evidence="2" type="ORF">SCF082_LOCUS36116</name>
</gene>
<keyword evidence="3" id="KW-1185">Reference proteome</keyword>
<evidence type="ECO:0000256" key="1">
    <source>
        <dbReference type="SAM" id="MobiDB-lite"/>
    </source>
</evidence>
<comment type="caution">
    <text evidence="2">The sequence shown here is derived from an EMBL/GenBank/DDBJ whole genome shotgun (WGS) entry which is preliminary data.</text>
</comment>
<sequence length="194" mass="21285">MQSDLALRQSQYWLAFLQQLSRRMNPSKPVPTSEDAAASSSLSFLAYLERHGAFKQSRDLGTILWVVGYIVDAAIAQDFDGVKEHLALFVTALDQAALDQSWSTAFLVTLVEEPPATLFSEKGTPLSVARPFSPLMPAAWGAVLLAYLKDLDIMTNKKQETAGKKASGQTTSTDQKDGEASPKRRPRFPKKPKG</sequence>
<evidence type="ECO:0000313" key="2">
    <source>
        <dbReference type="EMBL" id="CAK9074041.1"/>
    </source>
</evidence>
<evidence type="ECO:0000313" key="3">
    <source>
        <dbReference type="Proteomes" id="UP001642464"/>
    </source>
</evidence>
<feature type="compositionally biased region" description="Basic residues" evidence="1">
    <location>
        <begin position="183"/>
        <end position="194"/>
    </location>
</feature>